<feature type="zinc finger region" description="UBR-type" evidence="9">
    <location>
        <begin position="130"/>
        <end position="201"/>
    </location>
</feature>
<evidence type="ECO:0000256" key="10">
    <source>
        <dbReference type="RuleBase" id="RU366018"/>
    </source>
</evidence>
<dbReference type="PROSITE" id="PS51157">
    <property type="entry name" value="ZF_UBR"/>
    <property type="match status" value="2"/>
</dbReference>
<evidence type="ECO:0000256" key="9">
    <source>
        <dbReference type="PROSITE-ProRule" id="PRU00508"/>
    </source>
</evidence>
<dbReference type="PANTHER" id="PTHR21497">
    <property type="entry name" value="UBIQUITIN LIGASE E3 ALPHA-RELATED"/>
    <property type="match status" value="1"/>
</dbReference>
<evidence type="ECO:0000256" key="5">
    <source>
        <dbReference type="ARBA" id="ARBA00022771"/>
    </source>
</evidence>
<feature type="zinc finger region" description="UBR-type" evidence="9">
    <location>
        <begin position="54"/>
        <end position="126"/>
    </location>
</feature>
<evidence type="ECO:0000313" key="13">
    <source>
        <dbReference type="Proteomes" id="UP000265703"/>
    </source>
</evidence>
<evidence type="ECO:0000313" key="12">
    <source>
        <dbReference type="EMBL" id="RIA95113.1"/>
    </source>
</evidence>
<dbReference type="EMBL" id="QKYT01000067">
    <property type="protein sequence ID" value="RIA95113.1"/>
    <property type="molecule type" value="Genomic_DNA"/>
</dbReference>
<comment type="caution">
    <text evidence="12">The sequence shown here is derived from an EMBL/GenBank/DDBJ whole genome shotgun (WGS) entry which is preliminary data.</text>
</comment>
<evidence type="ECO:0000256" key="1">
    <source>
        <dbReference type="ARBA" id="ARBA00000900"/>
    </source>
</evidence>
<comment type="pathway">
    <text evidence="2 10">Protein modification; protein ubiquitination.</text>
</comment>
<proteinExistence type="inferred from homology"/>
<evidence type="ECO:0000256" key="7">
    <source>
        <dbReference type="ARBA" id="ARBA00022833"/>
    </source>
</evidence>
<dbReference type="InterPro" id="IPR039164">
    <property type="entry name" value="UBR1-like"/>
</dbReference>
<dbReference type="SMART" id="SM00396">
    <property type="entry name" value="ZnF_UBR1"/>
    <property type="match status" value="2"/>
</dbReference>
<dbReference type="GO" id="GO:0005737">
    <property type="term" value="C:cytoplasm"/>
    <property type="evidence" value="ECO:0007669"/>
    <property type="project" value="TreeGrafter"/>
</dbReference>
<protein>
    <recommendedName>
        <fullName evidence="10">E3 ubiquitin-protein ligase</fullName>
        <ecNumber evidence="10">2.3.2.27</ecNumber>
    </recommendedName>
</protein>
<feature type="domain" description="UBR-type" evidence="11">
    <location>
        <begin position="54"/>
        <end position="126"/>
    </location>
</feature>
<keyword evidence="4 10" id="KW-0479">Metal-binding</keyword>
<dbReference type="AlphaFoldDB" id="A0A397TA23"/>
<dbReference type="Proteomes" id="UP000265703">
    <property type="component" value="Unassembled WGS sequence"/>
</dbReference>
<comment type="function">
    <text evidence="10">Ubiquitin ligase protein which is a component of the N-end rule pathway. Recognizes and binds to proteins bearing specific N-terminal residues that are destabilizing according to the N-end rule, leading to their ubiquitination and subsequent degradation.</text>
</comment>
<dbReference type="GO" id="GO:0008270">
    <property type="term" value="F:zinc ion binding"/>
    <property type="evidence" value="ECO:0007669"/>
    <property type="project" value="UniProtKB-UniRule"/>
</dbReference>
<evidence type="ECO:0000256" key="3">
    <source>
        <dbReference type="ARBA" id="ARBA00022679"/>
    </source>
</evidence>
<dbReference type="Pfam" id="PF02207">
    <property type="entry name" value="zf-UBR"/>
    <property type="match status" value="2"/>
</dbReference>
<organism evidence="12 13">
    <name type="scientific">Glomus cerebriforme</name>
    <dbReference type="NCBI Taxonomy" id="658196"/>
    <lineage>
        <taxon>Eukaryota</taxon>
        <taxon>Fungi</taxon>
        <taxon>Fungi incertae sedis</taxon>
        <taxon>Mucoromycota</taxon>
        <taxon>Glomeromycotina</taxon>
        <taxon>Glomeromycetes</taxon>
        <taxon>Glomerales</taxon>
        <taxon>Glomeraceae</taxon>
        <taxon>Glomus</taxon>
    </lineage>
</organism>
<dbReference type="OrthoDB" id="2434667at2759"/>
<dbReference type="GO" id="GO:0071596">
    <property type="term" value="P:ubiquitin-dependent protein catabolic process via the N-end rule pathway"/>
    <property type="evidence" value="ECO:0007669"/>
    <property type="project" value="UniProtKB-UniRule"/>
</dbReference>
<sequence length="201" mass="23323">MLLFDSFEQTKLETQELKSQLQQLHELKQLQNNVEIMSISDTNDSSHIDATRYSQCGVKLFIGETYYHCRTCTTRNNSVLCMRCYRGTNHIGHDVLTRMNQILEAWCDCGDMDYWKVHLNCKYHSSNGPSQCGARIAVGEKYYHCRTCTTSNISVLCTRCYQGTNHNGHDVAIKMSKDARIWCDCGDQDYWKVHLNCKHHH</sequence>
<dbReference type="STRING" id="658196.A0A397TA23"/>
<comment type="catalytic activity">
    <reaction evidence="1 10">
        <text>S-ubiquitinyl-[E2 ubiquitin-conjugating enzyme]-L-cysteine + [acceptor protein]-L-lysine = [E2 ubiquitin-conjugating enzyme]-L-cysteine + N(6)-ubiquitinyl-[acceptor protein]-L-lysine.</text>
        <dbReference type="EC" id="2.3.2.27"/>
    </reaction>
</comment>
<evidence type="ECO:0000256" key="4">
    <source>
        <dbReference type="ARBA" id="ARBA00022723"/>
    </source>
</evidence>
<name>A0A397TA23_9GLOM</name>
<evidence type="ECO:0000256" key="6">
    <source>
        <dbReference type="ARBA" id="ARBA00022786"/>
    </source>
</evidence>
<dbReference type="GO" id="GO:0000151">
    <property type="term" value="C:ubiquitin ligase complex"/>
    <property type="evidence" value="ECO:0007669"/>
    <property type="project" value="TreeGrafter"/>
</dbReference>
<dbReference type="GO" id="GO:0016567">
    <property type="term" value="P:protein ubiquitination"/>
    <property type="evidence" value="ECO:0007669"/>
    <property type="project" value="UniProtKB-UniRule"/>
</dbReference>
<dbReference type="EC" id="2.3.2.27" evidence="10"/>
<comment type="similarity">
    <text evidence="8 10">Belongs to the E3 ubiquitin-protein ligase UBR1-like family.</text>
</comment>
<evidence type="ECO:0000259" key="11">
    <source>
        <dbReference type="PROSITE" id="PS51157"/>
    </source>
</evidence>
<keyword evidence="7 10" id="KW-0862">Zinc</keyword>
<keyword evidence="3 10" id="KW-0808">Transferase</keyword>
<accession>A0A397TA23</accession>
<dbReference type="UniPathway" id="UPA00143"/>
<keyword evidence="13" id="KW-1185">Reference proteome</keyword>
<keyword evidence="5 10" id="KW-0863">Zinc-finger</keyword>
<keyword evidence="6 10" id="KW-0833">Ubl conjugation pathway</keyword>
<dbReference type="PANTHER" id="PTHR21497:SF24">
    <property type="entry name" value="E3 UBIQUITIN-PROTEIN LIGASE UBR1"/>
    <property type="match status" value="1"/>
</dbReference>
<dbReference type="FunFam" id="2.10.110.30:FF:000002">
    <property type="entry name" value="Putative e3 ubiquitin-protein ligase ubr3"/>
    <property type="match status" value="2"/>
</dbReference>
<dbReference type="GO" id="GO:0061630">
    <property type="term" value="F:ubiquitin protein ligase activity"/>
    <property type="evidence" value="ECO:0007669"/>
    <property type="project" value="UniProtKB-UniRule"/>
</dbReference>
<dbReference type="InterPro" id="IPR003126">
    <property type="entry name" value="Znf_UBR"/>
</dbReference>
<feature type="domain" description="UBR-type" evidence="11">
    <location>
        <begin position="130"/>
        <end position="201"/>
    </location>
</feature>
<evidence type="ECO:0000256" key="8">
    <source>
        <dbReference type="ARBA" id="ARBA00046341"/>
    </source>
</evidence>
<evidence type="ECO:0000256" key="2">
    <source>
        <dbReference type="ARBA" id="ARBA00004906"/>
    </source>
</evidence>
<dbReference type="CDD" id="cd19670">
    <property type="entry name" value="UBR-box_UBR1_2_3"/>
    <property type="match status" value="2"/>
</dbReference>
<dbReference type="Gene3D" id="2.10.110.30">
    <property type="match status" value="2"/>
</dbReference>
<gene>
    <name evidence="12" type="ORF">C1645_758208</name>
</gene>
<reference evidence="12 13" key="1">
    <citation type="submission" date="2018-06" db="EMBL/GenBank/DDBJ databases">
        <title>Comparative genomics reveals the genomic features of Rhizophagus irregularis, R. cerebriforme, R. diaphanum and Gigaspora rosea, and their symbiotic lifestyle signature.</title>
        <authorList>
            <person name="Morin E."/>
            <person name="San Clemente H."/>
            <person name="Chen E.C.H."/>
            <person name="De La Providencia I."/>
            <person name="Hainaut M."/>
            <person name="Kuo A."/>
            <person name="Kohler A."/>
            <person name="Murat C."/>
            <person name="Tang N."/>
            <person name="Roy S."/>
            <person name="Loubradou J."/>
            <person name="Henrissat B."/>
            <person name="Grigoriev I.V."/>
            <person name="Corradi N."/>
            <person name="Roux C."/>
            <person name="Martin F.M."/>
        </authorList>
    </citation>
    <scope>NUCLEOTIDE SEQUENCE [LARGE SCALE GENOMIC DNA]</scope>
    <source>
        <strain evidence="12 13">DAOM 227022</strain>
    </source>
</reference>